<evidence type="ECO:0000313" key="1">
    <source>
        <dbReference type="EMBL" id="MDZ5661399.1"/>
    </source>
</evidence>
<protein>
    <submittedName>
        <fullName evidence="1">Uncharacterized protein</fullName>
    </submittedName>
</protein>
<dbReference type="RefSeq" id="WP_322423682.1">
    <property type="nucleotide sequence ID" value="NZ_JAXQPW010000001.1"/>
</dbReference>
<gene>
    <name evidence="1" type="ORF">SFC79_06435</name>
</gene>
<evidence type="ECO:0000313" key="2">
    <source>
        <dbReference type="Proteomes" id="UP001291999"/>
    </source>
</evidence>
<name>A0ABU5K988_9ACTN</name>
<organism evidence="1 2">
    <name type="scientific">Nocardioides renjunii</name>
    <dbReference type="NCBI Taxonomy" id="3095075"/>
    <lineage>
        <taxon>Bacteria</taxon>
        <taxon>Bacillati</taxon>
        <taxon>Actinomycetota</taxon>
        <taxon>Actinomycetes</taxon>
        <taxon>Propionibacteriales</taxon>
        <taxon>Nocardioidaceae</taxon>
        <taxon>Nocardioides</taxon>
    </lineage>
</organism>
<accession>A0ABU5K988</accession>
<keyword evidence="2" id="KW-1185">Reference proteome</keyword>
<sequence length="173" mass="19431">MRDFARLAEAQFGHPLSLATANVTLMDRRFCWAGQSTYGLYRHGPLPGPRALEPAARIVLTAAGAPMTLDAIDYCLKQLGYRYSYGSLRNAISRSAVIRSRLDGLHEHPLGEAAERQLRQEVPVVPPRERAAWIQLRGRIAAHVERALARRAALLDQRYSANRFGLNWTELNQ</sequence>
<reference evidence="1 2" key="1">
    <citation type="submission" date="2023-11" db="EMBL/GenBank/DDBJ databases">
        <title>Novel species in genus Nocardioides.</title>
        <authorList>
            <person name="Zhou H."/>
        </authorList>
    </citation>
    <scope>NUCLEOTIDE SEQUENCE [LARGE SCALE GENOMIC DNA]</scope>
    <source>
        <strain evidence="1 2">S-58</strain>
    </source>
</reference>
<comment type="caution">
    <text evidence="1">The sequence shown here is derived from an EMBL/GenBank/DDBJ whole genome shotgun (WGS) entry which is preliminary data.</text>
</comment>
<dbReference type="EMBL" id="JAXQPW010000001">
    <property type="protein sequence ID" value="MDZ5661399.1"/>
    <property type="molecule type" value="Genomic_DNA"/>
</dbReference>
<dbReference type="Proteomes" id="UP001291999">
    <property type="component" value="Unassembled WGS sequence"/>
</dbReference>
<proteinExistence type="predicted"/>